<dbReference type="Proteomes" id="UP001596023">
    <property type="component" value="Unassembled WGS sequence"/>
</dbReference>
<accession>A0ABV9KV74</accession>
<protein>
    <submittedName>
        <fullName evidence="3">Transporter substrate-binding domain-containing protein</fullName>
    </submittedName>
</protein>
<gene>
    <name evidence="3" type="ORF">ACFO6W_09355</name>
</gene>
<proteinExistence type="predicted"/>
<dbReference type="SUPFAM" id="SSF53850">
    <property type="entry name" value="Periplasmic binding protein-like II"/>
    <property type="match status" value="1"/>
</dbReference>
<dbReference type="PANTHER" id="PTHR35936:SF19">
    <property type="entry name" value="AMINO-ACID-BINDING PROTEIN YXEM-RELATED"/>
    <property type="match status" value="1"/>
</dbReference>
<name>A0ABV9KV74_9BACT</name>
<feature type="domain" description="Solute-binding protein family 3/N-terminal" evidence="2">
    <location>
        <begin position="42"/>
        <end position="269"/>
    </location>
</feature>
<comment type="caution">
    <text evidence="3">The sequence shown here is derived from an EMBL/GenBank/DDBJ whole genome shotgun (WGS) entry which is preliminary data.</text>
</comment>
<evidence type="ECO:0000313" key="4">
    <source>
        <dbReference type="Proteomes" id="UP001596023"/>
    </source>
</evidence>
<evidence type="ECO:0000313" key="3">
    <source>
        <dbReference type="EMBL" id="MFC4673898.1"/>
    </source>
</evidence>
<dbReference type="CDD" id="cd01009">
    <property type="entry name" value="PBP2_YfhD_N"/>
    <property type="match status" value="1"/>
</dbReference>
<dbReference type="Pfam" id="PF00497">
    <property type="entry name" value="SBP_bac_3"/>
    <property type="match status" value="1"/>
</dbReference>
<evidence type="ECO:0000259" key="2">
    <source>
        <dbReference type="SMART" id="SM00062"/>
    </source>
</evidence>
<dbReference type="InterPro" id="IPR001638">
    <property type="entry name" value="Solute-binding_3/MltF_N"/>
</dbReference>
<dbReference type="RefSeq" id="WP_379995639.1">
    <property type="nucleotide sequence ID" value="NZ_JBHSGN010000064.1"/>
</dbReference>
<dbReference type="Gene3D" id="3.40.190.10">
    <property type="entry name" value="Periplasmic binding protein-like II"/>
    <property type="match status" value="2"/>
</dbReference>
<dbReference type="PANTHER" id="PTHR35936">
    <property type="entry name" value="MEMBRANE-BOUND LYTIC MUREIN TRANSGLYCOSYLASE F"/>
    <property type="match status" value="1"/>
</dbReference>
<dbReference type="SMART" id="SM00062">
    <property type="entry name" value="PBPb"/>
    <property type="match status" value="1"/>
</dbReference>
<reference evidence="4" key="1">
    <citation type="journal article" date="2019" name="Int. J. Syst. Evol. Microbiol.">
        <title>The Global Catalogue of Microorganisms (GCM) 10K type strain sequencing project: providing services to taxonomists for standard genome sequencing and annotation.</title>
        <authorList>
            <consortium name="The Broad Institute Genomics Platform"/>
            <consortium name="The Broad Institute Genome Sequencing Center for Infectious Disease"/>
            <person name="Wu L."/>
            <person name="Ma J."/>
        </authorList>
    </citation>
    <scope>NUCLEOTIDE SEQUENCE [LARGE SCALE GENOMIC DNA]</scope>
    <source>
        <strain evidence="4">CCUG 66188</strain>
    </source>
</reference>
<evidence type="ECO:0000256" key="1">
    <source>
        <dbReference type="ARBA" id="ARBA00022729"/>
    </source>
</evidence>
<dbReference type="EMBL" id="JBHSGN010000064">
    <property type="protein sequence ID" value="MFC4673898.1"/>
    <property type="molecule type" value="Genomic_DNA"/>
</dbReference>
<keyword evidence="4" id="KW-1185">Reference proteome</keyword>
<keyword evidence="1" id="KW-0732">Signal</keyword>
<sequence length="269" mass="30131">MTKKKTLVSVLLFITVSIIISVFVFSKSGQPKDFAQIKKDGVLHIVTDYNSVGYFVSGDTIAGFNHDLIQLLKAHIPLKIEILLEASLGKSIEGLKHGKYDVMARNIPVTSELRGTLVFTDPVAQNRQVLIQRKKEFNEGVEPLRSHLALAKKTLYVPLNSPAILRIRNLSHEIGDTIYIKEDSTYGAEQLAMLVASGDIDYAVCDEKSAEKIARSLPEIDYSTLIGFTHIEAWAVSEKSPVLLDSLNTWIKQVKGSKEYNDIYQKYYK</sequence>
<organism evidence="3 4">
    <name type="scientific">Dysgonomonas termitidis</name>
    <dbReference type="NCBI Taxonomy" id="1516126"/>
    <lineage>
        <taxon>Bacteria</taxon>
        <taxon>Pseudomonadati</taxon>
        <taxon>Bacteroidota</taxon>
        <taxon>Bacteroidia</taxon>
        <taxon>Bacteroidales</taxon>
        <taxon>Dysgonomonadaceae</taxon>
        <taxon>Dysgonomonas</taxon>
    </lineage>
</organism>